<evidence type="ECO:0000256" key="15">
    <source>
        <dbReference type="ARBA" id="ARBA00048586"/>
    </source>
</evidence>
<evidence type="ECO:0000256" key="9">
    <source>
        <dbReference type="ARBA" id="ARBA00022692"/>
    </source>
</evidence>
<dbReference type="InterPro" id="IPR048254">
    <property type="entry name" value="CDP_ALCOHOL_P_TRANSF_CS"/>
</dbReference>
<dbReference type="Pfam" id="PF01066">
    <property type="entry name" value="CDP-OH_P_transf"/>
    <property type="match status" value="1"/>
</dbReference>
<evidence type="ECO:0000256" key="2">
    <source>
        <dbReference type="ARBA" id="ARBA00004141"/>
    </source>
</evidence>
<dbReference type="PANTHER" id="PTHR14269">
    <property type="entry name" value="CDP-DIACYLGLYCEROL--GLYCEROL-3-PHOSPHATE 3-PHOSPHATIDYLTRANSFERASE-RELATED"/>
    <property type="match status" value="1"/>
</dbReference>
<keyword evidence="13" id="KW-0594">Phospholipid biosynthesis</keyword>
<dbReference type="UniPathway" id="UPA00084">
    <property type="reaction ID" value="UER00503"/>
</dbReference>
<dbReference type="eggNOG" id="COG0558">
    <property type="taxonomic scope" value="Bacteria"/>
</dbReference>
<accession>D5X893</accession>
<protein>
    <recommendedName>
        <fullName evidence="6 16">CDP-diacylglycerol--glycerol-3-phosphate 3-phosphatidyltransferase</fullName>
        <ecNumber evidence="5 16">2.7.8.5</ecNumber>
    </recommendedName>
</protein>
<dbReference type="InterPro" id="IPR000462">
    <property type="entry name" value="CDP-OH_P_trans"/>
</dbReference>
<dbReference type="Gene3D" id="1.20.120.1760">
    <property type="match status" value="1"/>
</dbReference>
<evidence type="ECO:0000256" key="4">
    <source>
        <dbReference type="ARBA" id="ARBA00010441"/>
    </source>
</evidence>
<dbReference type="STRING" id="635013.TherJR_1964"/>
<dbReference type="GO" id="GO:0006655">
    <property type="term" value="P:phosphatidylglycerol biosynthetic process"/>
    <property type="evidence" value="ECO:0007669"/>
    <property type="project" value="UniProtKB-UniPathway"/>
</dbReference>
<dbReference type="InterPro" id="IPR050324">
    <property type="entry name" value="CDP-alcohol_PTase-I"/>
</dbReference>
<keyword evidence="11" id="KW-0443">Lipid metabolism</keyword>
<name>D5X893_THEPJ</name>
<keyword evidence="12 18" id="KW-0472">Membrane</keyword>
<dbReference type="PANTHER" id="PTHR14269:SF62">
    <property type="entry name" value="CDP-DIACYLGLYCEROL--GLYCEROL-3-PHOSPHATE 3-PHOSPHATIDYLTRANSFERASE 1, CHLOROPLASTIC"/>
    <property type="match status" value="1"/>
</dbReference>
<dbReference type="PROSITE" id="PS00379">
    <property type="entry name" value="CDP_ALCOHOL_P_TRANSF"/>
    <property type="match status" value="1"/>
</dbReference>
<evidence type="ECO:0000256" key="6">
    <source>
        <dbReference type="ARBA" id="ARBA00014944"/>
    </source>
</evidence>
<dbReference type="RefSeq" id="WP_013120821.1">
    <property type="nucleotide sequence ID" value="NC_014152.1"/>
</dbReference>
<evidence type="ECO:0000256" key="1">
    <source>
        <dbReference type="ARBA" id="ARBA00003973"/>
    </source>
</evidence>
<gene>
    <name evidence="19" type="ordered locus">TherJR_1964</name>
</gene>
<feature type="transmembrane region" description="Helical" evidence="18">
    <location>
        <begin position="71"/>
        <end position="96"/>
    </location>
</feature>
<dbReference type="EC" id="2.7.8.5" evidence="5 16"/>
<comment type="catalytic activity">
    <reaction evidence="15">
        <text>a CDP-1,2-diacyl-sn-glycerol + sn-glycerol 3-phosphate = a 1,2-diacyl-sn-glycero-3-phospho-(1'-sn-glycero-3'-phosphate) + CMP + H(+)</text>
        <dbReference type="Rhea" id="RHEA:12593"/>
        <dbReference type="ChEBI" id="CHEBI:15378"/>
        <dbReference type="ChEBI" id="CHEBI:57597"/>
        <dbReference type="ChEBI" id="CHEBI:58332"/>
        <dbReference type="ChEBI" id="CHEBI:60110"/>
        <dbReference type="ChEBI" id="CHEBI:60377"/>
        <dbReference type="EC" id="2.7.8.5"/>
    </reaction>
</comment>
<comment type="function">
    <text evidence="1">This protein catalyzes the committed step to the synthesis of the acidic phospholipids.</text>
</comment>
<dbReference type="HOGENOM" id="CLU_051314_6_3_9"/>
<evidence type="ECO:0000256" key="16">
    <source>
        <dbReference type="NCBIfam" id="TIGR00560"/>
    </source>
</evidence>
<reference evidence="19 20" key="1">
    <citation type="submission" date="2010-05" db="EMBL/GenBank/DDBJ databases">
        <title>Complete sequence of Thermincola sp. JR.</title>
        <authorList>
            <consortium name="US DOE Joint Genome Institute"/>
            <person name="Lucas S."/>
            <person name="Copeland A."/>
            <person name="Lapidus A."/>
            <person name="Cheng J.-F."/>
            <person name="Bruce D."/>
            <person name="Goodwin L."/>
            <person name="Pitluck S."/>
            <person name="Chertkov O."/>
            <person name="Detter J.C."/>
            <person name="Han C."/>
            <person name="Tapia R."/>
            <person name="Land M."/>
            <person name="Hauser L."/>
            <person name="Kyrpides N."/>
            <person name="Mikhailova N."/>
            <person name="Hazen T.C."/>
            <person name="Woyke T."/>
        </authorList>
    </citation>
    <scope>NUCLEOTIDE SEQUENCE [LARGE SCALE GENOMIC DNA]</scope>
    <source>
        <strain evidence="19 20">JR</strain>
    </source>
</reference>
<comment type="subcellular location">
    <subcellularLocation>
        <location evidence="2">Membrane</location>
        <topology evidence="2">Multi-pass membrane protein</topology>
    </subcellularLocation>
</comment>
<evidence type="ECO:0000256" key="17">
    <source>
        <dbReference type="RuleBase" id="RU003750"/>
    </source>
</evidence>
<keyword evidence="7" id="KW-0444">Lipid biosynthesis</keyword>
<proteinExistence type="inferred from homology"/>
<dbReference type="Proteomes" id="UP000002377">
    <property type="component" value="Chromosome"/>
</dbReference>
<dbReference type="PIRSF" id="PIRSF000847">
    <property type="entry name" value="Phos_ph_gly_syn"/>
    <property type="match status" value="1"/>
</dbReference>
<dbReference type="GO" id="GO:0016020">
    <property type="term" value="C:membrane"/>
    <property type="evidence" value="ECO:0007669"/>
    <property type="project" value="UniProtKB-SubCell"/>
</dbReference>
<dbReference type="AlphaFoldDB" id="D5X893"/>
<evidence type="ECO:0000256" key="5">
    <source>
        <dbReference type="ARBA" id="ARBA00013170"/>
    </source>
</evidence>
<evidence type="ECO:0000256" key="18">
    <source>
        <dbReference type="SAM" id="Phobius"/>
    </source>
</evidence>
<dbReference type="OrthoDB" id="9796672at2"/>
<dbReference type="InterPro" id="IPR043130">
    <property type="entry name" value="CDP-OH_PTrfase_TM_dom"/>
</dbReference>
<evidence type="ECO:0000256" key="10">
    <source>
        <dbReference type="ARBA" id="ARBA00022989"/>
    </source>
</evidence>
<evidence type="ECO:0000313" key="20">
    <source>
        <dbReference type="Proteomes" id="UP000002377"/>
    </source>
</evidence>
<organism evidence="19 20">
    <name type="scientific">Thermincola potens (strain JR)</name>
    <dbReference type="NCBI Taxonomy" id="635013"/>
    <lineage>
        <taxon>Bacteria</taxon>
        <taxon>Bacillati</taxon>
        <taxon>Bacillota</taxon>
        <taxon>Clostridia</taxon>
        <taxon>Eubacteriales</taxon>
        <taxon>Thermincolaceae</taxon>
        <taxon>Thermincola</taxon>
    </lineage>
</organism>
<dbReference type="KEGG" id="tjr:TherJR_1964"/>
<dbReference type="GO" id="GO:0008444">
    <property type="term" value="F:CDP-diacylglycerol-glycerol-3-phosphate 3-phosphatidyltransferase activity"/>
    <property type="evidence" value="ECO:0007669"/>
    <property type="project" value="UniProtKB-UniRule"/>
</dbReference>
<evidence type="ECO:0000256" key="13">
    <source>
        <dbReference type="ARBA" id="ARBA00023209"/>
    </source>
</evidence>
<keyword evidence="14" id="KW-1208">Phospholipid metabolism</keyword>
<evidence type="ECO:0000256" key="3">
    <source>
        <dbReference type="ARBA" id="ARBA00005042"/>
    </source>
</evidence>
<keyword evidence="9 18" id="KW-0812">Transmembrane</keyword>
<keyword evidence="8 17" id="KW-0808">Transferase</keyword>
<evidence type="ECO:0000256" key="11">
    <source>
        <dbReference type="ARBA" id="ARBA00023098"/>
    </source>
</evidence>
<dbReference type="InterPro" id="IPR004570">
    <property type="entry name" value="Phosphatidylglycerol_P_synth"/>
</dbReference>
<sequence>MNLPNLITIGRILLIPLFLLVFWSGRPHSIQWAMLVMALAGASDIIDGYLARKLNLITSIGKILDPLADKLMIAAALTSLYLVGLVPLWLFLLIILKELILVLGSGFVVYKREYDVSANAGGKIATVSIYAALFFVSFGLPAQNLFLYMAGIMALLSFINYLYRYYCFIHRKTKS</sequence>
<dbReference type="NCBIfam" id="TIGR00560">
    <property type="entry name" value="pgsA"/>
    <property type="match status" value="1"/>
</dbReference>
<evidence type="ECO:0000256" key="12">
    <source>
        <dbReference type="ARBA" id="ARBA00023136"/>
    </source>
</evidence>
<comment type="pathway">
    <text evidence="3">Phospholipid metabolism; phosphatidylglycerol biosynthesis; phosphatidylglycerol from CDP-diacylglycerol: step 1/2.</text>
</comment>
<evidence type="ECO:0000256" key="8">
    <source>
        <dbReference type="ARBA" id="ARBA00022679"/>
    </source>
</evidence>
<dbReference type="EMBL" id="CP002028">
    <property type="protein sequence ID" value="ADG82813.1"/>
    <property type="molecule type" value="Genomic_DNA"/>
</dbReference>
<keyword evidence="10 18" id="KW-1133">Transmembrane helix</keyword>
<evidence type="ECO:0000256" key="14">
    <source>
        <dbReference type="ARBA" id="ARBA00023264"/>
    </source>
</evidence>
<evidence type="ECO:0000256" key="7">
    <source>
        <dbReference type="ARBA" id="ARBA00022516"/>
    </source>
</evidence>
<feature type="transmembrane region" description="Helical" evidence="18">
    <location>
        <begin position="145"/>
        <end position="163"/>
    </location>
</feature>
<comment type="similarity">
    <text evidence="4 17">Belongs to the CDP-alcohol phosphatidyltransferase class-I family.</text>
</comment>
<evidence type="ECO:0000313" key="19">
    <source>
        <dbReference type="EMBL" id="ADG82813.1"/>
    </source>
</evidence>
<keyword evidence="20" id="KW-1185">Reference proteome</keyword>
<feature type="transmembrane region" description="Helical" evidence="18">
    <location>
        <begin position="6"/>
        <end position="25"/>
    </location>
</feature>
<feature type="transmembrane region" description="Helical" evidence="18">
    <location>
        <begin position="116"/>
        <end position="139"/>
    </location>
</feature>